<keyword evidence="3" id="KW-0479">Metal-binding</keyword>
<dbReference type="Gene3D" id="3.80.30.20">
    <property type="entry name" value="tm_1862 like domain"/>
    <property type="match status" value="1"/>
</dbReference>
<feature type="domain" description="Radical SAM core" evidence="6">
    <location>
        <begin position="233"/>
        <end position="485"/>
    </location>
</feature>
<dbReference type="PROSITE" id="PS51918">
    <property type="entry name" value="RADICAL_SAM"/>
    <property type="match status" value="1"/>
</dbReference>
<reference evidence="7" key="1">
    <citation type="submission" date="2022-09" db="EMBL/GenBank/DDBJ databases">
        <title>Actin cytoskeleton and complex cell architecture in an #Asgard archaeon.</title>
        <authorList>
            <person name="Ponce Toledo R.I."/>
            <person name="Schleper C."/>
            <person name="Rodrigues Oliveira T."/>
            <person name="Wollweber F."/>
            <person name="Xu J."/>
            <person name="Rittmann S."/>
            <person name="Klingl A."/>
            <person name="Pilhofer M."/>
        </authorList>
    </citation>
    <scope>NUCLEOTIDE SEQUENCE</scope>
    <source>
        <strain evidence="7">B-35</strain>
    </source>
</reference>
<dbReference type="SUPFAM" id="SSF102114">
    <property type="entry name" value="Radical SAM enzymes"/>
    <property type="match status" value="1"/>
</dbReference>
<dbReference type="Pfam" id="PF04055">
    <property type="entry name" value="Radical_SAM"/>
    <property type="match status" value="1"/>
</dbReference>
<dbReference type="SFLD" id="SFLDS00029">
    <property type="entry name" value="Radical_SAM"/>
    <property type="match status" value="1"/>
</dbReference>
<dbReference type="SFLD" id="SFLDG01082">
    <property type="entry name" value="B12-binding_domain_containing"/>
    <property type="match status" value="1"/>
</dbReference>
<dbReference type="InterPro" id="IPR023404">
    <property type="entry name" value="rSAM_horseshoe"/>
</dbReference>
<keyword evidence="4" id="KW-0408">Iron</keyword>
<dbReference type="InterPro" id="IPR006638">
    <property type="entry name" value="Elp3/MiaA/NifB-like_rSAM"/>
</dbReference>
<keyword evidence="2" id="KW-0949">S-adenosyl-L-methionine</keyword>
<evidence type="ECO:0000259" key="6">
    <source>
        <dbReference type="PROSITE" id="PS51918"/>
    </source>
</evidence>
<dbReference type="InterPro" id="IPR051198">
    <property type="entry name" value="BchE-like"/>
</dbReference>
<evidence type="ECO:0000256" key="4">
    <source>
        <dbReference type="ARBA" id="ARBA00023004"/>
    </source>
</evidence>
<sequence length="552" mass="62310">MKLLVVDCLTAGDGERVFTRDFIGSGPRYVAGFIEEISDYQIETSLMRGEDFLSLETDMLKIFNIICISAMTMDLGIVKKIMNKWHFTHPSHHKTLSLIGGPISSDKNILYKVNCDISIQKEGEIALNMLFKNELSNLISNLNGNNLEWKQKFFDKIPGILYLKQANVFHQNPIPPNLKNSWFQNTTGYPQKIQAYQDFKYARIFVECLRGCSNFRRTALTLSSGDCCDDSQCNQCREDNFITQLSCPANIPAGCGFCSTINEFGAPKSRSINGIIEEIQYLINIGACRIVLGGPGFLDFQRENLVEGKLINPTFPEPNYRALNELIDKLINIPEIHDRTVQVFIENIKAGLCSDRALDIIAKLPNAVFSIGCETGSNEFANILGRPGMPQTTLEAVKRALNRKIRVHVYFIHSLPGDNVFYANETLALMKKFGQIGVDKITLYKYQELPGSPFHNIPRHYKQFDKKTLKVFNKIKKFVIHYNGQQKMKLLGKKVRVFLSEENTTHPKDAIGWILEGGPKVSVINSVHLVGTFQDITIIQVLSDKLVLGKIN</sequence>
<keyword evidence="5" id="KW-0411">Iron-sulfur</keyword>
<dbReference type="InterPro" id="IPR058240">
    <property type="entry name" value="rSAM_sf"/>
</dbReference>
<evidence type="ECO:0000256" key="2">
    <source>
        <dbReference type="ARBA" id="ARBA00022691"/>
    </source>
</evidence>
<dbReference type="PANTHER" id="PTHR43409">
    <property type="entry name" value="ANAEROBIC MAGNESIUM-PROTOPORPHYRIN IX MONOMETHYL ESTER CYCLASE-RELATED"/>
    <property type="match status" value="1"/>
</dbReference>
<protein>
    <recommendedName>
        <fullName evidence="6">Radical SAM core domain-containing protein</fullName>
    </recommendedName>
</protein>
<comment type="cofactor">
    <cofactor evidence="1">
        <name>[4Fe-4S] cluster</name>
        <dbReference type="ChEBI" id="CHEBI:49883"/>
    </cofactor>
</comment>
<name>A0ABY6HVC5_9ARCH</name>
<evidence type="ECO:0000313" key="7">
    <source>
        <dbReference type="EMBL" id="UYP46546.1"/>
    </source>
</evidence>
<dbReference type="EMBL" id="CP104013">
    <property type="protein sequence ID" value="UYP46546.1"/>
    <property type="molecule type" value="Genomic_DNA"/>
</dbReference>
<evidence type="ECO:0000256" key="5">
    <source>
        <dbReference type="ARBA" id="ARBA00023014"/>
    </source>
</evidence>
<dbReference type="PANTHER" id="PTHR43409:SF17">
    <property type="entry name" value="METHYLTHIOTRANSFERASE MJ0865-RELATED"/>
    <property type="match status" value="1"/>
</dbReference>
<keyword evidence="8" id="KW-1185">Reference proteome</keyword>
<dbReference type="Proteomes" id="UP001208689">
    <property type="component" value="Chromosome"/>
</dbReference>
<evidence type="ECO:0000256" key="3">
    <source>
        <dbReference type="ARBA" id="ARBA00022723"/>
    </source>
</evidence>
<accession>A0ABY6HVC5</accession>
<dbReference type="SMART" id="SM00729">
    <property type="entry name" value="Elp3"/>
    <property type="match status" value="1"/>
</dbReference>
<gene>
    <name evidence="7" type="ORF">NEF87_002831</name>
</gene>
<evidence type="ECO:0000313" key="8">
    <source>
        <dbReference type="Proteomes" id="UP001208689"/>
    </source>
</evidence>
<dbReference type="CDD" id="cd01335">
    <property type="entry name" value="Radical_SAM"/>
    <property type="match status" value="1"/>
</dbReference>
<proteinExistence type="predicted"/>
<evidence type="ECO:0000256" key="1">
    <source>
        <dbReference type="ARBA" id="ARBA00001966"/>
    </source>
</evidence>
<dbReference type="InterPro" id="IPR007197">
    <property type="entry name" value="rSAM"/>
</dbReference>
<organism evidence="7 8">
    <name type="scientific">Candidatus Lokiarchaeum ossiferum</name>
    <dbReference type="NCBI Taxonomy" id="2951803"/>
    <lineage>
        <taxon>Archaea</taxon>
        <taxon>Promethearchaeati</taxon>
        <taxon>Promethearchaeota</taxon>
        <taxon>Promethearchaeia</taxon>
        <taxon>Promethearchaeales</taxon>
        <taxon>Promethearchaeaceae</taxon>
        <taxon>Candidatus Lokiarchaeum</taxon>
    </lineage>
</organism>